<proteinExistence type="predicted"/>
<evidence type="ECO:0000256" key="4">
    <source>
        <dbReference type="ARBA" id="ARBA00022989"/>
    </source>
</evidence>
<keyword evidence="4" id="KW-1133">Transmembrane helix</keyword>
<keyword evidence="8" id="KW-0325">Glycoprotein</keyword>
<sequence length="119" mass="13443">PVCLVEAGSPRVLRITTVLLEPYMMIAPSSSNTSRGVQYVGFVADIVRKLSEVVGFRYELYVAPDNNYGYRKSDGTWNGMVKELLSKVSYPPENGLNELIEIMVHLLEVQSLHKKQFHL</sequence>
<dbReference type="GO" id="GO:0015276">
    <property type="term" value="F:ligand-gated monoatomic ion channel activity"/>
    <property type="evidence" value="ECO:0007669"/>
    <property type="project" value="InterPro"/>
</dbReference>
<dbReference type="SMART" id="SM00918">
    <property type="entry name" value="Lig_chan-Glu_bd"/>
    <property type="match status" value="1"/>
</dbReference>
<dbReference type="InterPro" id="IPR019594">
    <property type="entry name" value="Glu/Gly-bd"/>
</dbReference>
<evidence type="ECO:0000256" key="10">
    <source>
        <dbReference type="ARBA" id="ARBA00023303"/>
    </source>
</evidence>
<dbReference type="Gene3D" id="3.40.190.10">
    <property type="entry name" value="Periplasmic binding protein-like II"/>
    <property type="match status" value="1"/>
</dbReference>
<dbReference type="AlphaFoldDB" id="A0AAD9N6Q3"/>
<evidence type="ECO:0000256" key="5">
    <source>
        <dbReference type="ARBA" id="ARBA00023065"/>
    </source>
</evidence>
<comment type="caution">
    <text evidence="12">The sequence shown here is derived from an EMBL/GenBank/DDBJ whole genome shotgun (WGS) entry which is preliminary data.</text>
</comment>
<feature type="non-terminal residue" evidence="12">
    <location>
        <position position="1"/>
    </location>
</feature>
<evidence type="ECO:0000313" key="12">
    <source>
        <dbReference type="EMBL" id="KAK2158830.1"/>
    </source>
</evidence>
<evidence type="ECO:0000256" key="8">
    <source>
        <dbReference type="ARBA" id="ARBA00023180"/>
    </source>
</evidence>
<evidence type="ECO:0000256" key="1">
    <source>
        <dbReference type="ARBA" id="ARBA00004141"/>
    </source>
</evidence>
<evidence type="ECO:0000313" key="13">
    <source>
        <dbReference type="Proteomes" id="UP001208570"/>
    </source>
</evidence>
<keyword evidence="5" id="KW-0406">Ion transport</keyword>
<evidence type="ECO:0000256" key="3">
    <source>
        <dbReference type="ARBA" id="ARBA00022692"/>
    </source>
</evidence>
<accession>A0AAD9N6Q3</accession>
<keyword evidence="13" id="KW-1185">Reference proteome</keyword>
<name>A0AAD9N6Q3_9ANNE</name>
<keyword evidence="2" id="KW-0813">Transport</keyword>
<gene>
    <name evidence="12" type="ORF">LSH36_163g04001</name>
</gene>
<keyword evidence="6" id="KW-0472">Membrane</keyword>
<dbReference type="SUPFAM" id="SSF53850">
    <property type="entry name" value="Periplasmic binding protein-like II"/>
    <property type="match status" value="1"/>
</dbReference>
<keyword evidence="10" id="KW-0407">Ion channel</keyword>
<dbReference type="Proteomes" id="UP001208570">
    <property type="component" value="Unassembled WGS sequence"/>
</dbReference>
<evidence type="ECO:0000256" key="9">
    <source>
        <dbReference type="ARBA" id="ARBA00023286"/>
    </source>
</evidence>
<evidence type="ECO:0000259" key="11">
    <source>
        <dbReference type="SMART" id="SM00918"/>
    </source>
</evidence>
<feature type="domain" description="Ionotropic glutamate receptor L-glutamate and glycine-binding" evidence="11">
    <location>
        <begin position="22"/>
        <end position="86"/>
    </location>
</feature>
<evidence type="ECO:0000256" key="7">
    <source>
        <dbReference type="ARBA" id="ARBA00023170"/>
    </source>
</evidence>
<dbReference type="EMBL" id="JAODUP010000163">
    <property type="protein sequence ID" value="KAK2158830.1"/>
    <property type="molecule type" value="Genomic_DNA"/>
</dbReference>
<keyword evidence="9" id="KW-1071">Ligand-gated ion channel</keyword>
<protein>
    <recommendedName>
        <fullName evidence="11">Ionotropic glutamate receptor L-glutamate and glycine-binding domain-containing protein</fullName>
    </recommendedName>
</protein>
<evidence type="ECO:0000256" key="6">
    <source>
        <dbReference type="ARBA" id="ARBA00023136"/>
    </source>
</evidence>
<evidence type="ECO:0000256" key="2">
    <source>
        <dbReference type="ARBA" id="ARBA00022448"/>
    </source>
</evidence>
<keyword evidence="3" id="KW-0812">Transmembrane</keyword>
<reference evidence="12" key="1">
    <citation type="journal article" date="2023" name="Mol. Biol. Evol.">
        <title>Third-Generation Sequencing Reveals the Adaptive Role of the Epigenome in Three Deep-Sea Polychaetes.</title>
        <authorList>
            <person name="Perez M."/>
            <person name="Aroh O."/>
            <person name="Sun Y."/>
            <person name="Lan Y."/>
            <person name="Juniper S.K."/>
            <person name="Young C.R."/>
            <person name="Angers B."/>
            <person name="Qian P.Y."/>
        </authorList>
    </citation>
    <scope>NUCLEOTIDE SEQUENCE</scope>
    <source>
        <strain evidence="12">P08H-3</strain>
    </source>
</reference>
<comment type="subcellular location">
    <subcellularLocation>
        <location evidence="1">Membrane</location>
        <topology evidence="1">Multi-pass membrane protein</topology>
    </subcellularLocation>
</comment>
<dbReference type="GO" id="GO:0016020">
    <property type="term" value="C:membrane"/>
    <property type="evidence" value="ECO:0007669"/>
    <property type="project" value="UniProtKB-SubCell"/>
</dbReference>
<dbReference type="Pfam" id="PF10613">
    <property type="entry name" value="Lig_chan-Glu_bd"/>
    <property type="match status" value="1"/>
</dbReference>
<keyword evidence="7" id="KW-0675">Receptor</keyword>
<organism evidence="12 13">
    <name type="scientific">Paralvinella palmiformis</name>
    <dbReference type="NCBI Taxonomy" id="53620"/>
    <lineage>
        <taxon>Eukaryota</taxon>
        <taxon>Metazoa</taxon>
        <taxon>Spiralia</taxon>
        <taxon>Lophotrochozoa</taxon>
        <taxon>Annelida</taxon>
        <taxon>Polychaeta</taxon>
        <taxon>Sedentaria</taxon>
        <taxon>Canalipalpata</taxon>
        <taxon>Terebellida</taxon>
        <taxon>Terebelliformia</taxon>
        <taxon>Alvinellidae</taxon>
        <taxon>Paralvinella</taxon>
    </lineage>
</organism>